<comment type="caution">
    <text evidence="4">The sequence shown here is derived from an EMBL/GenBank/DDBJ whole genome shotgun (WGS) entry which is preliminary data.</text>
</comment>
<keyword evidence="6" id="KW-1185">Reference proteome</keyword>
<protein>
    <submittedName>
        <fullName evidence="4">Uncharacterized protein</fullName>
    </submittedName>
</protein>
<dbReference type="GeneID" id="82812333"/>
<proteinExistence type="predicted"/>
<evidence type="ECO:0000256" key="1">
    <source>
        <dbReference type="SAM" id="MobiDB-lite"/>
    </source>
</evidence>
<keyword evidence="2" id="KW-0812">Transmembrane</keyword>
<dbReference type="RefSeq" id="WP_026558440.1">
    <property type="nucleotide sequence ID" value="NZ_BJOD01000018.1"/>
</dbReference>
<dbReference type="EMBL" id="RHHN01000025">
    <property type="protein sequence ID" value="RNB57239.1"/>
    <property type="molecule type" value="Genomic_DNA"/>
</dbReference>
<reference evidence="3 6" key="2">
    <citation type="submission" date="2019-06" db="EMBL/GenBank/DDBJ databases">
        <title>Whole genome shotgun sequence of Brevibacillus agri NBRC 15538.</title>
        <authorList>
            <person name="Hosoyama A."/>
            <person name="Uohara A."/>
            <person name="Ohji S."/>
            <person name="Ichikawa N."/>
        </authorList>
    </citation>
    <scope>NUCLEOTIDE SEQUENCE [LARGE SCALE GENOMIC DNA]</scope>
    <source>
        <strain evidence="3 6">NBRC 15538</strain>
    </source>
</reference>
<evidence type="ECO:0000313" key="6">
    <source>
        <dbReference type="Proteomes" id="UP000317180"/>
    </source>
</evidence>
<name>A0A3M8B1F2_9BACL</name>
<feature type="compositionally biased region" description="Low complexity" evidence="1">
    <location>
        <begin position="116"/>
        <end position="133"/>
    </location>
</feature>
<evidence type="ECO:0000313" key="5">
    <source>
        <dbReference type="Proteomes" id="UP000276178"/>
    </source>
</evidence>
<keyword evidence="2" id="KW-0472">Membrane</keyword>
<sequence>MDDLLDLLFDLFGWLLPLIGKYWFIILGYIGYKLLGLGGKGKKMSQGRPNRPLTPVETPWARQEPAVTEERKTVRASAKYEPMDRDTESMEGVGVEQEWAFSEPVRASTGSTIRLSAAAAQSAPQRAKPQPASTVDPREGMKWALIFGEPRSKAPYFAERSRKSAK</sequence>
<feature type="transmembrane region" description="Helical" evidence="2">
    <location>
        <begin position="12"/>
        <end position="35"/>
    </location>
</feature>
<feature type="region of interest" description="Disordered" evidence="1">
    <location>
        <begin position="116"/>
        <end position="138"/>
    </location>
</feature>
<dbReference type="OrthoDB" id="2475616at2"/>
<accession>A0A3M8B1F2</accession>
<dbReference type="Proteomes" id="UP000276178">
    <property type="component" value="Unassembled WGS sequence"/>
</dbReference>
<dbReference type="AlphaFoldDB" id="A0A3M8B1F2"/>
<feature type="region of interest" description="Disordered" evidence="1">
    <location>
        <begin position="43"/>
        <end position="94"/>
    </location>
</feature>
<evidence type="ECO:0000313" key="3">
    <source>
        <dbReference type="EMBL" id="GED26007.1"/>
    </source>
</evidence>
<evidence type="ECO:0000313" key="4">
    <source>
        <dbReference type="EMBL" id="RNB57239.1"/>
    </source>
</evidence>
<dbReference type="EMBL" id="BJOD01000018">
    <property type="protein sequence ID" value="GED26007.1"/>
    <property type="molecule type" value="Genomic_DNA"/>
</dbReference>
<keyword evidence="2" id="KW-1133">Transmembrane helix</keyword>
<reference evidence="4 5" key="1">
    <citation type="submission" date="2018-10" db="EMBL/GenBank/DDBJ databases">
        <title>Phylogenomics of Brevibacillus.</title>
        <authorList>
            <person name="Dunlap C."/>
        </authorList>
    </citation>
    <scope>NUCLEOTIDE SEQUENCE [LARGE SCALE GENOMIC DNA]</scope>
    <source>
        <strain evidence="4 5">NRRL NRS 1219</strain>
    </source>
</reference>
<evidence type="ECO:0000256" key="2">
    <source>
        <dbReference type="SAM" id="Phobius"/>
    </source>
</evidence>
<organism evidence="4 5">
    <name type="scientific">Brevibacillus agri</name>
    <dbReference type="NCBI Taxonomy" id="51101"/>
    <lineage>
        <taxon>Bacteria</taxon>
        <taxon>Bacillati</taxon>
        <taxon>Bacillota</taxon>
        <taxon>Bacilli</taxon>
        <taxon>Bacillales</taxon>
        <taxon>Paenibacillaceae</taxon>
        <taxon>Brevibacillus</taxon>
    </lineage>
</organism>
<gene>
    <name evidence="3" type="ORF">BAG01nite_21090</name>
    <name evidence="4" type="ORF">EB820_08120</name>
</gene>
<dbReference type="Proteomes" id="UP000317180">
    <property type="component" value="Unassembled WGS sequence"/>
</dbReference>